<keyword evidence="2" id="KW-0732">Signal</keyword>
<evidence type="ECO:0000259" key="3">
    <source>
        <dbReference type="SMART" id="SM00602"/>
    </source>
</evidence>
<feature type="chain" id="PRO_5018074539" evidence="2">
    <location>
        <begin position="19"/>
        <end position="825"/>
    </location>
</feature>
<evidence type="ECO:0000313" key="4">
    <source>
        <dbReference type="EMBL" id="RNA34146.1"/>
    </source>
</evidence>
<dbReference type="SUPFAM" id="SSF110296">
    <property type="entry name" value="Oligoxyloglucan reducing end-specific cellobiohydrolase"/>
    <property type="match status" value="1"/>
</dbReference>
<sequence length="825" mass="96633">MNFLIFLSVVLQFKSIFSNLIDLGSNRFMVINHFNHLSSNQSIFNENQIKIRENNLNPSILKQNYQIKTQDFNFAKTFQSYEVKYTNSSFIWLIAIDHNKKSIFYSNDNGISFVHYDDIDSIDNIYINEFNNQIVLFSNIEKNQIYLSQNNGKSLLSKNLNFRPDFISFYRDEAILITEKNSDLFKAWLSVDFGKKWILIGENLKYMPQWKKIDQNGYLYWIGEDFVLKKLDVKIVKEKKIANSDSISIEKAQADHFEITENFAYLTVNNGLHKKLLIQKKSSNDWNESVFDFEGNANKIKKFNVVWDSTNQILVAIKYESETGMKTDLFVSNDFEKFQFKLSLKNISVNDKIENLRSKIELKSLNNLGEVYVANAYESGHKKTFTKDPYSDWLPIQFDSEELKDYAIDINNYFYFSHENIQFSFEKPKYPEFMMASATLQGSHSFLCLAHLNAKHWTPVLKGNFLYTYVNHGHLILAFEKGKEITEMLFSDNFGVEWTKFKFSQQPVYADDLIKHPNDHLSSFILFTTDFNTRHKKIFHFDFKHVENSHHHEPNYDDHCPLTCTSKVTLNEICVNQALKCNGFSDCVDEIDEQDCKDTKTKPIDVEIEQDIKNLFDFSLKSYSVEKNTLYLDLRISSKPNDKININKYFIKIADLKSEIDNSSVYNIQPELNKVTQLKISGLNYGSEYMGFLFANITLKGSDSFEFVEKESFKFMVKNENDYWSNSDEMLEKSKFLNKMLIISSLMLLIVFIIFLIAKLKSLLELSCWKKLKKDKVVDQAVIYRKQYNVKNSIVNMKKSKVSARYDLSPFNIDDKEFLIDMPNC</sequence>
<reference evidence="4 5" key="1">
    <citation type="journal article" date="2018" name="Sci. Rep.">
        <title>Genomic signatures of local adaptation to the degree of environmental predictability in rotifers.</title>
        <authorList>
            <person name="Franch-Gras L."/>
            <person name="Hahn C."/>
            <person name="Garcia-Roger E.M."/>
            <person name="Carmona M.J."/>
            <person name="Serra M."/>
            <person name="Gomez A."/>
        </authorList>
    </citation>
    <scope>NUCLEOTIDE SEQUENCE [LARGE SCALE GENOMIC DNA]</scope>
    <source>
        <strain evidence="4">HYR1</strain>
    </source>
</reference>
<accession>A0A3M7SED4</accession>
<keyword evidence="5" id="KW-1185">Reference proteome</keyword>
<feature type="transmembrane region" description="Helical" evidence="1">
    <location>
        <begin position="740"/>
        <end position="758"/>
    </location>
</feature>
<dbReference type="STRING" id="10195.A0A3M7SED4"/>
<dbReference type="EMBL" id="REGN01001519">
    <property type="protein sequence ID" value="RNA34146.1"/>
    <property type="molecule type" value="Genomic_DNA"/>
</dbReference>
<feature type="signal peptide" evidence="2">
    <location>
        <begin position="1"/>
        <end position="18"/>
    </location>
</feature>
<dbReference type="SMART" id="SM00602">
    <property type="entry name" value="VPS10"/>
    <property type="match status" value="1"/>
</dbReference>
<keyword evidence="1" id="KW-0812">Transmembrane</keyword>
<evidence type="ECO:0000256" key="2">
    <source>
        <dbReference type="SAM" id="SignalP"/>
    </source>
</evidence>
<dbReference type="InterPro" id="IPR006581">
    <property type="entry name" value="VPS10"/>
</dbReference>
<dbReference type="PANTHER" id="PTHR12106:SF27">
    <property type="entry name" value="SORTILIN-RELATED RECEPTOR"/>
    <property type="match status" value="1"/>
</dbReference>
<gene>
    <name evidence="4" type="ORF">BpHYR1_049334</name>
</gene>
<dbReference type="GO" id="GO:0005794">
    <property type="term" value="C:Golgi apparatus"/>
    <property type="evidence" value="ECO:0007669"/>
    <property type="project" value="TreeGrafter"/>
</dbReference>
<dbReference type="GO" id="GO:0016020">
    <property type="term" value="C:membrane"/>
    <property type="evidence" value="ECO:0007669"/>
    <property type="project" value="InterPro"/>
</dbReference>
<comment type="caution">
    <text evidence="4">The sequence shown here is derived from an EMBL/GenBank/DDBJ whole genome shotgun (WGS) entry which is preliminary data.</text>
</comment>
<proteinExistence type="predicted"/>
<protein>
    <submittedName>
        <fullName evidence="4">Sortilin-related receptor-like</fullName>
    </submittedName>
</protein>
<evidence type="ECO:0000313" key="5">
    <source>
        <dbReference type="Proteomes" id="UP000276133"/>
    </source>
</evidence>
<dbReference type="Proteomes" id="UP000276133">
    <property type="component" value="Unassembled WGS sequence"/>
</dbReference>
<dbReference type="PANTHER" id="PTHR12106">
    <property type="entry name" value="SORTILIN RELATED"/>
    <property type="match status" value="1"/>
</dbReference>
<keyword evidence="4" id="KW-0675">Receptor</keyword>
<dbReference type="GO" id="GO:0006892">
    <property type="term" value="P:post-Golgi vesicle-mediated transport"/>
    <property type="evidence" value="ECO:0007669"/>
    <property type="project" value="TreeGrafter"/>
</dbReference>
<evidence type="ECO:0000256" key="1">
    <source>
        <dbReference type="SAM" id="Phobius"/>
    </source>
</evidence>
<dbReference type="InterPro" id="IPR050310">
    <property type="entry name" value="VPS10-sortilin"/>
</dbReference>
<dbReference type="AlphaFoldDB" id="A0A3M7SED4"/>
<keyword evidence="1" id="KW-0472">Membrane</keyword>
<keyword evidence="1" id="KW-1133">Transmembrane helix</keyword>
<feature type="domain" description="VPS10" evidence="3">
    <location>
        <begin position="93"/>
        <end position="644"/>
    </location>
</feature>
<name>A0A3M7SED4_BRAPC</name>
<dbReference type="OrthoDB" id="5964469at2759"/>
<organism evidence="4 5">
    <name type="scientific">Brachionus plicatilis</name>
    <name type="common">Marine rotifer</name>
    <name type="synonym">Brachionus muelleri</name>
    <dbReference type="NCBI Taxonomy" id="10195"/>
    <lineage>
        <taxon>Eukaryota</taxon>
        <taxon>Metazoa</taxon>
        <taxon>Spiralia</taxon>
        <taxon>Gnathifera</taxon>
        <taxon>Rotifera</taxon>
        <taxon>Eurotatoria</taxon>
        <taxon>Monogononta</taxon>
        <taxon>Pseudotrocha</taxon>
        <taxon>Ploima</taxon>
        <taxon>Brachionidae</taxon>
        <taxon>Brachionus</taxon>
    </lineage>
</organism>